<sequence>MNIAVVGAGAIGSYLGGMLSNESMNVSLIARGEHLKQMKKNGLTLKTNNHEKTIKATFTDSMDAIKGADLILFTVKSPDTLKTAREMMPFVKKEASILTFQNGVSNEEVLADLYGEKQVLSGAAHISAQVAAPGAVKQEGNHLFFIGSLSDDNCQKAEEVVQLFENSGINARSSDRILERKWRKSLWNVTFNPLSAVTGAAVGEILDSPELNKTAELVLKEIVEVAKKANIKVTKKAIDQVFSDAALVRHHKTSMLQDREKGKPMEVEALCGYFVKKARRLEVDTPVLETLYSLLTFIDVRKG</sequence>
<keyword evidence="4" id="KW-0566">Pantothenate biosynthesis</keyword>
<dbReference type="Proteomes" id="UP001596142">
    <property type="component" value="Unassembled WGS sequence"/>
</dbReference>
<dbReference type="InterPro" id="IPR013328">
    <property type="entry name" value="6PGD_dom2"/>
</dbReference>
<comment type="pathway">
    <text evidence="4">Cofactor biosynthesis; (R)-pantothenate biosynthesis; (R)-pantoate from 3-methyl-2-oxobutanoate: step 2/2.</text>
</comment>
<organism evidence="7 8">
    <name type="scientific">Thalassorhabdus alkalitolerans</name>
    <dbReference type="NCBI Taxonomy" id="2282697"/>
    <lineage>
        <taxon>Bacteria</taxon>
        <taxon>Bacillati</taxon>
        <taxon>Bacillota</taxon>
        <taxon>Bacilli</taxon>
        <taxon>Bacillales</taxon>
        <taxon>Bacillaceae</taxon>
        <taxon>Thalassorhabdus</taxon>
    </lineage>
</organism>
<dbReference type="InterPro" id="IPR003710">
    <property type="entry name" value="ApbA"/>
</dbReference>
<feature type="domain" description="Ketopantoate reductase N-terminal" evidence="5">
    <location>
        <begin position="3"/>
        <end position="149"/>
    </location>
</feature>
<dbReference type="EMBL" id="JBHSOZ010000003">
    <property type="protein sequence ID" value="MFC5713009.1"/>
    <property type="molecule type" value="Genomic_DNA"/>
</dbReference>
<comment type="catalytic activity">
    <reaction evidence="4">
        <text>(R)-pantoate + NADP(+) = 2-dehydropantoate + NADPH + H(+)</text>
        <dbReference type="Rhea" id="RHEA:16233"/>
        <dbReference type="ChEBI" id="CHEBI:11561"/>
        <dbReference type="ChEBI" id="CHEBI:15378"/>
        <dbReference type="ChEBI" id="CHEBI:15980"/>
        <dbReference type="ChEBI" id="CHEBI:57783"/>
        <dbReference type="ChEBI" id="CHEBI:58349"/>
        <dbReference type="EC" id="1.1.1.169"/>
    </reaction>
</comment>
<reference evidence="8" key="1">
    <citation type="journal article" date="2019" name="Int. J. Syst. Evol. Microbiol.">
        <title>The Global Catalogue of Microorganisms (GCM) 10K type strain sequencing project: providing services to taxonomists for standard genome sequencing and annotation.</title>
        <authorList>
            <consortium name="The Broad Institute Genomics Platform"/>
            <consortium name="The Broad Institute Genome Sequencing Center for Infectious Disease"/>
            <person name="Wu L."/>
            <person name="Ma J."/>
        </authorList>
    </citation>
    <scope>NUCLEOTIDE SEQUENCE [LARGE SCALE GENOMIC DNA]</scope>
    <source>
        <strain evidence="8">CECT 7184</strain>
    </source>
</reference>
<dbReference type="SUPFAM" id="SSF51735">
    <property type="entry name" value="NAD(P)-binding Rossmann-fold domains"/>
    <property type="match status" value="1"/>
</dbReference>
<dbReference type="InterPro" id="IPR013332">
    <property type="entry name" value="KPR_N"/>
</dbReference>
<evidence type="ECO:0000313" key="8">
    <source>
        <dbReference type="Proteomes" id="UP001596142"/>
    </source>
</evidence>
<dbReference type="Gene3D" id="3.40.50.720">
    <property type="entry name" value="NAD(P)-binding Rossmann-like Domain"/>
    <property type="match status" value="1"/>
</dbReference>
<dbReference type="SUPFAM" id="SSF48179">
    <property type="entry name" value="6-phosphogluconate dehydrogenase C-terminal domain-like"/>
    <property type="match status" value="1"/>
</dbReference>
<comment type="similarity">
    <text evidence="1 4">Belongs to the ketopantoate reductase family.</text>
</comment>
<evidence type="ECO:0000259" key="5">
    <source>
        <dbReference type="Pfam" id="PF02558"/>
    </source>
</evidence>
<dbReference type="NCBIfam" id="TIGR00745">
    <property type="entry name" value="apbA_panE"/>
    <property type="match status" value="1"/>
</dbReference>
<keyword evidence="3 4" id="KW-0560">Oxidoreductase</keyword>
<proteinExistence type="inferred from homology"/>
<dbReference type="Pfam" id="PF02558">
    <property type="entry name" value="ApbA"/>
    <property type="match status" value="1"/>
</dbReference>
<evidence type="ECO:0000313" key="7">
    <source>
        <dbReference type="EMBL" id="MFC5713009.1"/>
    </source>
</evidence>
<accession>A0ABW0YRL3</accession>
<dbReference type="PANTHER" id="PTHR21708:SF26">
    <property type="entry name" value="2-DEHYDROPANTOATE 2-REDUCTASE"/>
    <property type="match status" value="1"/>
</dbReference>
<comment type="caution">
    <text evidence="7">The sequence shown here is derived from an EMBL/GenBank/DDBJ whole genome shotgun (WGS) entry which is preliminary data.</text>
</comment>
<comment type="function">
    <text evidence="4">Catalyzes the NADPH-dependent reduction of ketopantoate into pantoic acid.</text>
</comment>
<protein>
    <recommendedName>
        <fullName evidence="4">2-dehydropantoate 2-reductase</fullName>
        <ecNumber evidence="4">1.1.1.169</ecNumber>
    </recommendedName>
    <alternativeName>
        <fullName evidence="4">Ketopantoate reductase</fullName>
    </alternativeName>
</protein>
<dbReference type="InterPro" id="IPR051402">
    <property type="entry name" value="KPR-Related"/>
</dbReference>
<dbReference type="InterPro" id="IPR036291">
    <property type="entry name" value="NAD(P)-bd_dom_sf"/>
</dbReference>
<name>A0ABW0YRL3_9BACI</name>
<dbReference type="Pfam" id="PF08546">
    <property type="entry name" value="ApbA_C"/>
    <property type="match status" value="1"/>
</dbReference>
<dbReference type="Gene3D" id="1.10.1040.10">
    <property type="entry name" value="N-(1-d-carboxylethyl)-l-norvaline Dehydrogenase, domain 2"/>
    <property type="match status" value="1"/>
</dbReference>
<evidence type="ECO:0000256" key="4">
    <source>
        <dbReference type="RuleBase" id="RU362068"/>
    </source>
</evidence>
<dbReference type="EC" id="1.1.1.169" evidence="4"/>
<gene>
    <name evidence="7" type="ORF">ACFPU1_09455</name>
</gene>
<dbReference type="InterPro" id="IPR008927">
    <property type="entry name" value="6-PGluconate_DH-like_C_sf"/>
</dbReference>
<dbReference type="InterPro" id="IPR013752">
    <property type="entry name" value="KPA_reductase"/>
</dbReference>
<feature type="domain" description="Ketopantoate reductase C-terminal" evidence="6">
    <location>
        <begin position="177"/>
        <end position="297"/>
    </location>
</feature>
<evidence type="ECO:0000256" key="3">
    <source>
        <dbReference type="ARBA" id="ARBA00023002"/>
    </source>
</evidence>
<dbReference type="PANTHER" id="PTHR21708">
    <property type="entry name" value="PROBABLE 2-DEHYDROPANTOATE 2-REDUCTASE"/>
    <property type="match status" value="1"/>
</dbReference>
<keyword evidence="8" id="KW-1185">Reference proteome</keyword>
<evidence type="ECO:0000259" key="6">
    <source>
        <dbReference type="Pfam" id="PF08546"/>
    </source>
</evidence>
<keyword evidence="2 4" id="KW-0521">NADP</keyword>
<dbReference type="RefSeq" id="WP_385940391.1">
    <property type="nucleotide sequence ID" value="NZ_JBHSOZ010000003.1"/>
</dbReference>
<evidence type="ECO:0000256" key="1">
    <source>
        <dbReference type="ARBA" id="ARBA00007870"/>
    </source>
</evidence>
<evidence type="ECO:0000256" key="2">
    <source>
        <dbReference type="ARBA" id="ARBA00022857"/>
    </source>
</evidence>